<evidence type="ECO:0000313" key="1">
    <source>
        <dbReference type="EMBL" id="BCO06092.1"/>
    </source>
</evidence>
<organism evidence="1 2">
    <name type="scientific">Lactococcus lactis subsp. cremoris</name>
    <name type="common">Streptococcus cremoris</name>
    <dbReference type="NCBI Taxonomy" id="1359"/>
    <lineage>
        <taxon>Bacteria</taxon>
        <taxon>Bacillati</taxon>
        <taxon>Bacillota</taxon>
        <taxon>Bacilli</taxon>
        <taxon>Lactobacillales</taxon>
        <taxon>Streptococcaceae</taxon>
        <taxon>Lactococcus</taxon>
    </lineage>
</organism>
<proteinExistence type="predicted"/>
<reference evidence="1 2" key="1">
    <citation type="submission" date="2020-12" db="EMBL/GenBank/DDBJ databases">
        <title>Complete genome sequence of lactococcus lactis subsp. cremoris strain EPSC and strain G3-2.</title>
        <authorList>
            <person name="Kita K."/>
            <person name="Ishikawa S."/>
        </authorList>
    </citation>
    <scope>NUCLEOTIDE SEQUENCE [LARGE SCALE GENOMIC DNA]</scope>
    <source>
        <strain evidence="1 2">EPSC</strain>
    </source>
</reference>
<accession>A0AAD1JYY9</accession>
<gene>
    <name evidence="1" type="ORF">LLC_13320</name>
</gene>
<evidence type="ECO:0000313" key="2">
    <source>
        <dbReference type="Proteomes" id="UP000595253"/>
    </source>
</evidence>
<dbReference type="EMBL" id="AP024222">
    <property type="protein sequence ID" value="BCO06092.1"/>
    <property type="molecule type" value="Genomic_DNA"/>
</dbReference>
<dbReference type="Proteomes" id="UP000595253">
    <property type="component" value="Chromosome"/>
</dbReference>
<dbReference type="AlphaFoldDB" id="A0AAD1JYY9"/>
<protein>
    <submittedName>
        <fullName evidence="1">Uncharacterized protein</fullName>
    </submittedName>
</protein>
<name>A0AAD1JYY9_LACLC</name>
<sequence length="69" mass="8376">MEYLKPFCSVIMTIVAEKVRDCYETYYFIGKKLSLKKFFFDEEVYVRNNRFFPKKEFTDLTVNSFCSLN</sequence>